<reference evidence="6 7" key="1">
    <citation type="journal article" date="2014" name="Int. J. Syst. Evol. Microbiol.">
        <title>Complete genome sequence of Corynebacterium casei LMG S-19264T (=DSM 44701T), isolated from a smear-ripened cheese.</title>
        <authorList>
            <consortium name="US DOE Joint Genome Institute (JGI-PGF)"/>
            <person name="Walter F."/>
            <person name="Albersmeier A."/>
            <person name="Kalinowski J."/>
            <person name="Ruckert C."/>
        </authorList>
    </citation>
    <scope>NUCLEOTIDE SEQUENCE [LARGE SCALE GENOMIC DNA]</scope>
    <source>
        <strain evidence="6 7">CGMCC 1.9161</strain>
    </source>
</reference>
<comment type="similarity">
    <text evidence="1">Belongs to the ABC transporter superfamily.</text>
</comment>
<dbReference type="EMBL" id="BMMF01000012">
    <property type="protein sequence ID" value="GGK47116.1"/>
    <property type="molecule type" value="Genomic_DNA"/>
</dbReference>
<keyword evidence="7" id="KW-1185">Reference proteome</keyword>
<evidence type="ECO:0000259" key="5">
    <source>
        <dbReference type="PROSITE" id="PS50893"/>
    </source>
</evidence>
<accession>A0A917QE54</accession>
<dbReference type="SMART" id="SM00382">
    <property type="entry name" value="AAA"/>
    <property type="match status" value="1"/>
</dbReference>
<dbReference type="Gene3D" id="2.70.50.60">
    <property type="entry name" value="abc- transporter (atp binding component) like domain"/>
    <property type="match status" value="1"/>
</dbReference>
<name>A0A917QE54_9HYPH</name>
<dbReference type="InterPro" id="IPR003439">
    <property type="entry name" value="ABC_transporter-like_ATP-bd"/>
</dbReference>
<dbReference type="SUPFAM" id="SSF52540">
    <property type="entry name" value="P-loop containing nucleoside triphosphate hydrolases"/>
    <property type="match status" value="1"/>
</dbReference>
<dbReference type="GO" id="GO:0005524">
    <property type="term" value="F:ATP binding"/>
    <property type="evidence" value="ECO:0007669"/>
    <property type="project" value="UniProtKB-KW"/>
</dbReference>
<comment type="caution">
    <text evidence="6">The sequence shown here is derived from an EMBL/GenBank/DDBJ whole genome shotgun (WGS) entry which is preliminary data.</text>
</comment>
<protein>
    <submittedName>
        <fullName evidence="6">Sugar ABC transporter ATP-binding protein</fullName>
    </submittedName>
</protein>
<dbReference type="InterPro" id="IPR003593">
    <property type="entry name" value="AAA+_ATPase"/>
</dbReference>
<dbReference type="Proteomes" id="UP000600449">
    <property type="component" value="Unassembled WGS sequence"/>
</dbReference>
<dbReference type="GO" id="GO:0140359">
    <property type="term" value="F:ABC-type transporter activity"/>
    <property type="evidence" value="ECO:0007669"/>
    <property type="project" value="InterPro"/>
</dbReference>
<dbReference type="PANTHER" id="PTHR46743">
    <property type="entry name" value="TEICHOIC ACIDS EXPORT ATP-BINDING PROTEIN TAGH"/>
    <property type="match status" value="1"/>
</dbReference>
<evidence type="ECO:0000313" key="6">
    <source>
        <dbReference type="EMBL" id="GGK47116.1"/>
    </source>
</evidence>
<evidence type="ECO:0000256" key="2">
    <source>
        <dbReference type="ARBA" id="ARBA00022448"/>
    </source>
</evidence>
<dbReference type="RefSeq" id="WP_188914810.1">
    <property type="nucleotide sequence ID" value="NZ_BMMF01000012.1"/>
</dbReference>
<evidence type="ECO:0000256" key="3">
    <source>
        <dbReference type="ARBA" id="ARBA00022741"/>
    </source>
</evidence>
<organism evidence="6 7">
    <name type="scientific">Salinarimonas ramus</name>
    <dbReference type="NCBI Taxonomy" id="690164"/>
    <lineage>
        <taxon>Bacteria</taxon>
        <taxon>Pseudomonadati</taxon>
        <taxon>Pseudomonadota</taxon>
        <taxon>Alphaproteobacteria</taxon>
        <taxon>Hyphomicrobiales</taxon>
        <taxon>Salinarimonadaceae</taxon>
        <taxon>Salinarimonas</taxon>
    </lineage>
</organism>
<evidence type="ECO:0000256" key="1">
    <source>
        <dbReference type="ARBA" id="ARBA00005417"/>
    </source>
</evidence>
<dbReference type="PROSITE" id="PS50893">
    <property type="entry name" value="ABC_TRANSPORTER_2"/>
    <property type="match status" value="1"/>
</dbReference>
<dbReference type="AlphaFoldDB" id="A0A917QE54"/>
<dbReference type="CDD" id="cd10147">
    <property type="entry name" value="Wzt_C-like"/>
    <property type="match status" value="1"/>
</dbReference>
<dbReference type="Pfam" id="PF00005">
    <property type="entry name" value="ABC_tran"/>
    <property type="match status" value="1"/>
</dbReference>
<dbReference type="Gene3D" id="3.40.50.300">
    <property type="entry name" value="P-loop containing nucleotide triphosphate hydrolases"/>
    <property type="match status" value="1"/>
</dbReference>
<dbReference type="GO" id="GO:0016887">
    <property type="term" value="F:ATP hydrolysis activity"/>
    <property type="evidence" value="ECO:0007669"/>
    <property type="project" value="InterPro"/>
</dbReference>
<dbReference type="InterPro" id="IPR015860">
    <property type="entry name" value="ABC_transpr_TagH-like"/>
</dbReference>
<dbReference type="InterPro" id="IPR017871">
    <property type="entry name" value="ABC_transporter-like_CS"/>
</dbReference>
<keyword evidence="4 6" id="KW-0067">ATP-binding</keyword>
<dbReference type="CDD" id="cd03220">
    <property type="entry name" value="ABC_KpsT_Wzt"/>
    <property type="match status" value="1"/>
</dbReference>
<sequence length="406" mass="44154">MNGTVLNVEGVGKAFRRYRSELSRVLTWFGMHAAPKEESWILRDVGFCVEHGEAVAIVGRNGAGKSTLLKIVTGTMRPTTGRVALSGRVAAILELGMGFDPELDARTNAYHVGGLMGYTRAQMDEVMPLIEGFAEVGSYFDKPMRLMSSGMQMRVAFSVATAHRPDVLIVDEALSVGDAYFQHKSMDRIREFRHAGTSLIFVSHDPSAVLALCDRAVLLDGGRVVMDGEPAAVLDLYNALISPEEARPELPSAPTGPAGIVRSGSGEATVVALGFVDENGLPVDALRTGEPACLKVEVRVNRDVEVLVFGFAIRDRVGQTLYGTNTFYSEQAIERPRVGARYRFLVRFKTVLAAGSYSVTTALVSGANHTDANYEWRDHALVFEVIDLTPTRFHGPLYMPATIEVA</sequence>
<dbReference type="PROSITE" id="PS00211">
    <property type="entry name" value="ABC_TRANSPORTER_1"/>
    <property type="match status" value="1"/>
</dbReference>
<dbReference type="InterPro" id="IPR027417">
    <property type="entry name" value="P-loop_NTPase"/>
</dbReference>
<gene>
    <name evidence="6" type="ORF">GCM10011322_37700</name>
</gene>
<dbReference type="GO" id="GO:0016020">
    <property type="term" value="C:membrane"/>
    <property type="evidence" value="ECO:0007669"/>
    <property type="project" value="InterPro"/>
</dbReference>
<dbReference type="Pfam" id="PF14524">
    <property type="entry name" value="Wzt_C"/>
    <property type="match status" value="1"/>
</dbReference>
<dbReference type="InterPro" id="IPR050683">
    <property type="entry name" value="Bact_Polysacc_Export_ATP-bd"/>
</dbReference>
<dbReference type="PANTHER" id="PTHR46743:SF2">
    <property type="entry name" value="TEICHOIC ACIDS EXPORT ATP-BINDING PROTEIN TAGH"/>
    <property type="match status" value="1"/>
</dbReference>
<proteinExistence type="inferred from homology"/>
<dbReference type="InterPro" id="IPR029439">
    <property type="entry name" value="Wzt_C"/>
</dbReference>
<keyword evidence="3" id="KW-0547">Nucleotide-binding</keyword>
<keyword evidence="2" id="KW-0813">Transport</keyword>
<evidence type="ECO:0000256" key="4">
    <source>
        <dbReference type="ARBA" id="ARBA00022840"/>
    </source>
</evidence>
<evidence type="ECO:0000313" key="7">
    <source>
        <dbReference type="Proteomes" id="UP000600449"/>
    </source>
</evidence>
<feature type="domain" description="ABC transporter" evidence="5">
    <location>
        <begin position="6"/>
        <end position="246"/>
    </location>
</feature>